<keyword evidence="1" id="KW-0539">Nucleus</keyword>
<name>A0AA88SWZ8_CHASR</name>
<evidence type="ECO:0000313" key="3">
    <source>
        <dbReference type="EMBL" id="KAK2853772.1"/>
    </source>
</evidence>
<comment type="caution">
    <text evidence="3">The sequence shown here is derived from an EMBL/GenBank/DDBJ whole genome shotgun (WGS) entry which is preliminary data.</text>
</comment>
<comment type="subcellular location">
    <subcellularLocation>
        <location evidence="1">Nucleus</location>
    </subcellularLocation>
</comment>
<dbReference type="AlphaFoldDB" id="A0AA88SWZ8"/>
<sequence>MGDDERLNVHISIQKGFSFPPLQKCNRCCSPAKFHCPFCLPAFFKPTKHSRLRLHLENHLRRAFFIGVKCVICVSEYTVHRCGLECRSQPHFHCLYCAATLIRKRDFTHHIPFCQNSHKSRVSQLKSPDTENIQTKALVSSSVSPGDLSSSGMEVSDETEDVNIIPDSDDQEASSSPLVAPIFGKCDQAVQTYMEKPQDCDEYYFMNLVKMFKKLSPQKKAGVRMKIERLLFEAEFE</sequence>
<protein>
    <recommendedName>
        <fullName evidence="2">BESS domain-containing protein</fullName>
    </recommendedName>
</protein>
<evidence type="ECO:0000256" key="1">
    <source>
        <dbReference type="PROSITE-ProRule" id="PRU00371"/>
    </source>
</evidence>
<gene>
    <name evidence="3" type="ORF">Q5P01_006433</name>
</gene>
<accession>A0AA88SWZ8</accession>
<organism evidence="3 4">
    <name type="scientific">Channa striata</name>
    <name type="common">Snakehead murrel</name>
    <name type="synonym">Ophicephalus striatus</name>
    <dbReference type="NCBI Taxonomy" id="64152"/>
    <lineage>
        <taxon>Eukaryota</taxon>
        <taxon>Metazoa</taxon>
        <taxon>Chordata</taxon>
        <taxon>Craniata</taxon>
        <taxon>Vertebrata</taxon>
        <taxon>Euteleostomi</taxon>
        <taxon>Actinopterygii</taxon>
        <taxon>Neopterygii</taxon>
        <taxon>Teleostei</taxon>
        <taxon>Neoteleostei</taxon>
        <taxon>Acanthomorphata</taxon>
        <taxon>Anabantaria</taxon>
        <taxon>Anabantiformes</taxon>
        <taxon>Channoidei</taxon>
        <taxon>Channidae</taxon>
        <taxon>Channa</taxon>
    </lineage>
</organism>
<dbReference type="Pfam" id="PF02944">
    <property type="entry name" value="BESS"/>
    <property type="match status" value="1"/>
</dbReference>
<dbReference type="PROSITE" id="PS51031">
    <property type="entry name" value="BESS"/>
    <property type="match status" value="1"/>
</dbReference>
<evidence type="ECO:0000259" key="2">
    <source>
        <dbReference type="PROSITE" id="PS51031"/>
    </source>
</evidence>
<feature type="domain" description="BESS" evidence="2">
    <location>
        <begin position="198"/>
        <end position="237"/>
    </location>
</feature>
<evidence type="ECO:0000313" key="4">
    <source>
        <dbReference type="Proteomes" id="UP001187415"/>
    </source>
</evidence>
<proteinExistence type="predicted"/>
<keyword evidence="4" id="KW-1185">Reference proteome</keyword>
<dbReference type="Proteomes" id="UP001187415">
    <property type="component" value="Unassembled WGS sequence"/>
</dbReference>
<dbReference type="GO" id="GO:0003677">
    <property type="term" value="F:DNA binding"/>
    <property type="evidence" value="ECO:0007669"/>
    <property type="project" value="InterPro"/>
</dbReference>
<reference evidence="3" key="1">
    <citation type="submission" date="2023-07" db="EMBL/GenBank/DDBJ databases">
        <title>Chromosome-level Genome Assembly of Striped Snakehead (Channa striata).</title>
        <authorList>
            <person name="Liu H."/>
        </authorList>
    </citation>
    <scope>NUCLEOTIDE SEQUENCE</scope>
    <source>
        <strain evidence="3">Gz</strain>
        <tissue evidence="3">Muscle</tissue>
    </source>
</reference>
<dbReference type="EMBL" id="JAUPFM010000004">
    <property type="protein sequence ID" value="KAK2853772.1"/>
    <property type="molecule type" value="Genomic_DNA"/>
</dbReference>
<dbReference type="InterPro" id="IPR004210">
    <property type="entry name" value="BESS_motif"/>
</dbReference>
<dbReference type="GO" id="GO:0005634">
    <property type="term" value="C:nucleus"/>
    <property type="evidence" value="ECO:0007669"/>
    <property type="project" value="UniProtKB-SubCell"/>
</dbReference>